<keyword evidence="3" id="KW-0949">S-adenosyl-L-methionine</keyword>
<dbReference type="CDD" id="cd01335">
    <property type="entry name" value="Radical_SAM"/>
    <property type="match status" value="1"/>
</dbReference>
<evidence type="ECO:0000313" key="12">
    <source>
        <dbReference type="Proteomes" id="UP000462212"/>
    </source>
</evidence>
<keyword evidence="9" id="KW-0732">Signal</keyword>
<evidence type="ECO:0000256" key="8">
    <source>
        <dbReference type="ARBA" id="ARBA00023128"/>
    </source>
</evidence>
<dbReference type="Gene3D" id="3.20.20.70">
    <property type="entry name" value="Aldolase class I"/>
    <property type="match status" value="1"/>
</dbReference>
<dbReference type="GO" id="GO:0051539">
    <property type="term" value="F:4 iron, 4 sulfur cluster binding"/>
    <property type="evidence" value="ECO:0007669"/>
    <property type="project" value="UniProtKB-KW"/>
</dbReference>
<name>A0A8H8S0F7_9HELO</name>
<dbReference type="InterPro" id="IPR034660">
    <property type="entry name" value="DinB/YfiT-like"/>
</dbReference>
<dbReference type="NCBIfam" id="NF038283">
    <property type="entry name" value="viperin_w_prok"/>
    <property type="match status" value="1"/>
</dbReference>
<accession>A0A8H8S0F7</accession>
<dbReference type="InterPro" id="IPR018531">
    <property type="entry name" value="DUF1993"/>
</dbReference>
<organism evidence="11 12">
    <name type="scientific">Lachnellula subtilissima</name>
    <dbReference type="NCBI Taxonomy" id="602034"/>
    <lineage>
        <taxon>Eukaryota</taxon>
        <taxon>Fungi</taxon>
        <taxon>Dikarya</taxon>
        <taxon>Ascomycota</taxon>
        <taxon>Pezizomycotina</taxon>
        <taxon>Leotiomycetes</taxon>
        <taxon>Helotiales</taxon>
        <taxon>Lachnaceae</taxon>
        <taxon>Lachnellula</taxon>
    </lineage>
</organism>
<dbReference type="Proteomes" id="UP000462212">
    <property type="component" value="Unassembled WGS sequence"/>
</dbReference>
<dbReference type="PROSITE" id="PS51918">
    <property type="entry name" value="RADICAL_SAM"/>
    <property type="match status" value="1"/>
</dbReference>
<dbReference type="SUPFAM" id="SSF102114">
    <property type="entry name" value="Radical SAM enzymes"/>
    <property type="match status" value="1"/>
</dbReference>
<feature type="domain" description="Radical SAM core" evidence="10">
    <location>
        <begin position="27"/>
        <end position="251"/>
    </location>
</feature>
<evidence type="ECO:0000256" key="2">
    <source>
        <dbReference type="ARBA" id="ARBA00022485"/>
    </source>
</evidence>
<dbReference type="Pfam" id="PF09351">
    <property type="entry name" value="DUF1993"/>
    <property type="match status" value="1"/>
</dbReference>
<evidence type="ECO:0000256" key="4">
    <source>
        <dbReference type="ARBA" id="ARBA00022723"/>
    </source>
</evidence>
<dbReference type="SFLD" id="SFLDG01067">
    <property type="entry name" value="SPASM/twitch_domain_containing"/>
    <property type="match status" value="1"/>
</dbReference>
<dbReference type="EMBL" id="QGMJ01000042">
    <property type="protein sequence ID" value="TVY44292.1"/>
    <property type="molecule type" value="Genomic_DNA"/>
</dbReference>
<dbReference type="GO" id="GO:0003824">
    <property type="term" value="F:catalytic activity"/>
    <property type="evidence" value="ECO:0007669"/>
    <property type="project" value="InterPro"/>
</dbReference>
<dbReference type="InterPro" id="IPR006638">
    <property type="entry name" value="Elp3/MiaA/NifB-like_rSAM"/>
</dbReference>
<comment type="caution">
    <text evidence="11">The sequence shown here is derived from an EMBL/GenBank/DDBJ whole genome shotgun (WGS) entry which is preliminary data.</text>
</comment>
<feature type="chain" id="PRO_5034138318" evidence="9">
    <location>
        <begin position="20"/>
        <end position="514"/>
    </location>
</feature>
<dbReference type="SUPFAM" id="SSF109854">
    <property type="entry name" value="DinB/YfiT-like putative metalloenzymes"/>
    <property type="match status" value="1"/>
</dbReference>
<evidence type="ECO:0000256" key="7">
    <source>
        <dbReference type="ARBA" id="ARBA00023118"/>
    </source>
</evidence>
<gene>
    <name evidence="11" type="primary">rsad2</name>
    <name evidence="11" type="ORF">LSUB1_G001330</name>
</gene>
<dbReference type="InterPro" id="IPR013785">
    <property type="entry name" value="Aldolase_TIM"/>
</dbReference>
<dbReference type="PANTHER" id="PTHR21339:SF0">
    <property type="entry name" value="S-ADENOSYLMETHIONINE-DEPENDENT NUCLEOTIDE DEHYDRATASE RSAD2"/>
    <property type="match status" value="1"/>
</dbReference>
<evidence type="ECO:0000256" key="5">
    <source>
        <dbReference type="ARBA" id="ARBA00023004"/>
    </source>
</evidence>
<dbReference type="SFLD" id="SFLDS00029">
    <property type="entry name" value="Radical_SAM"/>
    <property type="match status" value="1"/>
</dbReference>
<evidence type="ECO:0000259" key="10">
    <source>
        <dbReference type="PROSITE" id="PS51918"/>
    </source>
</evidence>
<evidence type="ECO:0000256" key="9">
    <source>
        <dbReference type="SAM" id="SignalP"/>
    </source>
</evidence>
<dbReference type="InterPro" id="IPR051196">
    <property type="entry name" value="RSAD2/Viperin_antiviral"/>
</dbReference>
<dbReference type="Pfam" id="PF04055">
    <property type="entry name" value="Radical_SAM"/>
    <property type="match status" value="1"/>
</dbReference>
<dbReference type="Gene3D" id="1.20.120.450">
    <property type="entry name" value="dinb family like domain"/>
    <property type="match status" value="1"/>
</dbReference>
<keyword evidence="8" id="KW-0496">Mitochondrion</keyword>
<keyword evidence="5" id="KW-0408">Iron</keyword>
<keyword evidence="2" id="KW-0004">4Fe-4S</keyword>
<dbReference type="PANTHER" id="PTHR21339">
    <property type="entry name" value="RADICAL S-ADENOSYL METHIONINE DOMAIN-CONTAINING PROTEIN 2"/>
    <property type="match status" value="1"/>
</dbReference>
<dbReference type="InterPro" id="IPR058240">
    <property type="entry name" value="rSAM_sf"/>
</dbReference>
<reference evidence="11 12" key="1">
    <citation type="submission" date="2018-05" db="EMBL/GenBank/DDBJ databases">
        <title>Genome sequencing and assembly of the regulated plant pathogen Lachnellula willkommii and related sister species for the development of diagnostic species identification markers.</title>
        <authorList>
            <person name="Giroux E."/>
            <person name="Bilodeau G."/>
        </authorList>
    </citation>
    <scope>NUCLEOTIDE SEQUENCE [LARGE SCALE GENOMIC DNA]</scope>
    <source>
        <strain evidence="11 12">CBS 197.66</strain>
    </source>
</reference>
<sequence>MAYLAVLVLVVTLLLVIYAYCPLKEDEIVPVSVNYFFTRHCNADCKFCFHTETSSYKLPLSEAENGLRLLAEAGMKKINFAGGEPFLYPKYLGASCRYCKDDLGLESVSIVSNGTKVTEKWLKEYGSAIDILAISCDSTNPETNKAIGRKDRGSGEAFDNVKSLFQIKEWCQQCGIRFKLNTVVCSLNWEETMADMVQKLDPFRWIVFQVLVVVGENENDARKRNAREFVITDAQYEDFCSRHKHLKCMIPEPNKAMKSSYLLVDEYMRFLDKGDGDEKYRIPSWKLGYRRLLSRFGGTRKNSTIEEYYKFSTPLQLKLLTQMCLSPSQISSSAITPLAANHGLYFLRRDHCGGRSIIRSLSNILHQAEQRPNASTLLEARLHEDMYALTDQVRIATQFSENIVARLTGREPVTFEGKPTTFAECYERIETVLKRLNEADKDVVNENSDILGTTQVGPGKTIEMSGAAYAHSIALPNIYFHSVTAYGILRKGGVPLGKKDYYVGFFPQQLAGNQ</sequence>
<evidence type="ECO:0000256" key="3">
    <source>
        <dbReference type="ARBA" id="ARBA00022691"/>
    </source>
</evidence>
<feature type="signal peptide" evidence="9">
    <location>
        <begin position="1"/>
        <end position="19"/>
    </location>
</feature>
<keyword evidence="4" id="KW-0479">Metal-binding</keyword>
<dbReference type="GO" id="GO:0051607">
    <property type="term" value="P:defense response to virus"/>
    <property type="evidence" value="ECO:0007669"/>
    <property type="project" value="UniProtKB-KW"/>
</dbReference>
<keyword evidence="6" id="KW-0411">Iron-sulfur</keyword>
<evidence type="ECO:0000256" key="6">
    <source>
        <dbReference type="ARBA" id="ARBA00023014"/>
    </source>
</evidence>
<dbReference type="SFLD" id="SFLDG01088">
    <property type="entry name" value="antiviral_proteins"/>
    <property type="match status" value="1"/>
</dbReference>
<comment type="cofactor">
    <cofactor evidence="1">
        <name>[4Fe-4S] cluster</name>
        <dbReference type="ChEBI" id="CHEBI:49883"/>
    </cofactor>
</comment>
<dbReference type="AlphaFoldDB" id="A0A8H8S0F7"/>
<evidence type="ECO:0000313" key="11">
    <source>
        <dbReference type="EMBL" id="TVY44292.1"/>
    </source>
</evidence>
<keyword evidence="12" id="KW-1185">Reference proteome</keyword>
<dbReference type="SMART" id="SM00729">
    <property type="entry name" value="Elp3"/>
    <property type="match status" value="1"/>
</dbReference>
<evidence type="ECO:0000256" key="1">
    <source>
        <dbReference type="ARBA" id="ARBA00001966"/>
    </source>
</evidence>
<dbReference type="OrthoDB" id="549750at2759"/>
<protein>
    <submittedName>
        <fullName evidence="11">Radical S-adenosyl methionine domain-containing protein</fullName>
    </submittedName>
</protein>
<dbReference type="GO" id="GO:0046872">
    <property type="term" value="F:metal ion binding"/>
    <property type="evidence" value="ECO:0007669"/>
    <property type="project" value="UniProtKB-KW"/>
</dbReference>
<keyword evidence="7" id="KW-0051">Antiviral defense</keyword>
<proteinExistence type="predicted"/>
<dbReference type="InterPro" id="IPR007197">
    <property type="entry name" value="rSAM"/>
</dbReference>